<proteinExistence type="predicted"/>
<dbReference type="EMBL" id="JANFAV010000001">
    <property type="protein sequence ID" value="MCW6533608.1"/>
    <property type="molecule type" value="Genomic_DNA"/>
</dbReference>
<dbReference type="SMART" id="SM00978">
    <property type="entry name" value="Tim44"/>
    <property type="match status" value="1"/>
</dbReference>
<evidence type="ECO:0000313" key="5">
    <source>
        <dbReference type="EMBL" id="MCW6533608.1"/>
    </source>
</evidence>
<dbReference type="AlphaFoldDB" id="A0AA41ZDA1"/>
<gene>
    <name evidence="5" type="ORF">NEE01_02280</name>
</gene>
<feature type="region of interest" description="Disordered" evidence="1">
    <location>
        <begin position="29"/>
        <end position="49"/>
    </location>
</feature>
<dbReference type="RefSeq" id="WP_265267625.1">
    <property type="nucleotide sequence ID" value="NZ_JANFAV010000001.1"/>
</dbReference>
<keyword evidence="6" id="KW-1185">Reference proteome</keyword>
<feature type="compositionally biased region" description="Polar residues" evidence="1">
    <location>
        <begin position="65"/>
        <end position="82"/>
    </location>
</feature>
<keyword evidence="2" id="KW-0472">Membrane</keyword>
<feature type="chain" id="PRO_5041307647" evidence="3">
    <location>
        <begin position="23"/>
        <end position="328"/>
    </location>
</feature>
<evidence type="ECO:0000313" key="6">
    <source>
        <dbReference type="Proteomes" id="UP001165565"/>
    </source>
</evidence>
<dbReference type="PANTHER" id="PTHR41542:SF1">
    <property type="entry name" value="BLL5807 PROTEIN"/>
    <property type="match status" value="1"/>
</dbReference>
<name>A0AA41ZDA1_9SPHN</name>
<keyword evidence="3" id="KW-0732">Signal</keyword>
<accession>A0AA41ZDA1</accession>
<evidence type="ECO:0000259" key="4">
    <source>
        <dbReference type="SMART" id="SM00978"/>
    </source>
</evidence>
<dbReference type="Gene3D" id="3.10.450.240">
    <property type="match status" value="1"/>
</dbReference>
<comment type="caution">
    <text evidence="5">The sequence shown here is derived from an EMBL/GenBank/DDBJ whole genome shotgun (WGS) entry which is preliminary data.</text>
</comment>
<dbReference type="PANTHER" id="PTHR41542">
    <property type="entry name" value="BLL5807 PROTEIN"/>
    <property type="match status" value="1"/>
</dbReference>
<dbReference type="SUPFAM" id="SSF54427">
    <property type="entry name" value="NTF2-like"/>
    <property type="match status" value="1"/>
</dbReference>
<evidence type="ECO:0000256" key="2">
    <source>
        <dbReference type="SAM" id="Phobius"/>
    </source>
</evidence>
<dbReference type="InterPro" id="IPR032710">
    <property type="entry name" value="NTF2-like_dom_sf"/>
</dbReference>
<evidence type="ECO:0000256" key="1">
    <source>
        <dbReference type="SAM" id="MobiDB-lite"/>
    </source>
</evidence>
<keyword evidence="2" id="KW-0812">Transmembrane</keyword>
<feature type="transmembrane region" description="Helical" evidence="2">
    <location>
        <begin position="90"/>
        <end position="111"/>
    </location>
</feature>
<feature type="region of interest" description="Disordered" evidence="1">
    <location>
        <begin position="65"/>
        <end position="86"/>
    </location>
</feature>
<protein>
    <submittedName>
        <fullName evidence="5">TIM44-like domain-containing protein</fullName>
    </submittedName>
</protein>
<sequence length="328" mass="35345">MTKKSTRALALTMLMLSLSSVAITPADARRGGSFGSRGSRTYTAPRQTENSPRYVAPVDRSMTPRTATQQAPGYNPGFSQNQAARPGSRFGGFAGGLLGGLVAGGLIGHFLGGGWGAGGGGMLAALLQIALIGGVLWLVIGFIRRRRQQPQPQAVPNAREAFAGYTPQAPSPGTGPWGSAVPPSQPQPVADQGIDIPVTPDDQRDFERLLIDVQDAFGREDYTRLRQLTTPEIMSYLSEELSQNATHGLRNEVTGTRLLDAEVSEAWREADSDYATIAMRYESRDVMRDRTTGAIAEGSQDRVTETLEYWTFVRGTDGVWKLSAIQEA</sequence>
<dbReference type="Proteomes" id="UP001165565">
    <property type="component" value="Unassembled WGS sequence"/>
</dbReference>
<feature type="signal peptide" evidence="3">
    <location>
        <begin position="1"/>
        <end position="22"/>
    </location>
</feature>
<feature type="transmembrane region" description="Helical" evidence="2">
    <location>
        <begin position="123"/>
        <end position="143"/>
    </location>
</feature>
<organism evidence="5 6">
    <name type="scientific">Sphingomonas lycopersici</name>
    <dbReference type="NCBI Taxonomy" id="2951807"/>
    <lineage>
        <taxon>Bacteria</taxon>
        <taxon>Pseudomonadati</taxon>
        <taxon>Pseudomonadota</taxon>
        <taxon>Alphaproteobacteria</taxon>
        <taxon>Sphingomonadales</taxon>
        <taxon>Sphingomonadaceae</taxon>
        <taxon>Sphingomonas</taxon>
    </lineage>
</organism>
<reference evidence="5" key="1">
    <citation type="submission" date="2022-06" db="EMBL/GenBank/DDBJ databases">
        <title>Sphingomonas sp. nov. isolated from rhizosphere soil of tomato.</title>
        <authorList>
            <person name="Dong H."/>
            <person name="Gao R."/>
        </authorList>
    </citation>
    <scope>NUCLEOTIDE SEQUENCE</scope>
    <source>
        <strain evidence="5">MMSM24</strain>
    </source>
</reference>
<feature type="region of interest" description="Disordered" evidence="1">
    <location>
        <begin position="163"/>
        <end position="197"/>
    </location>
</feature>
<evidence type="ECO:0000256" key="3">
    <source>
        <dbReference type="SAM" id="SignalP"/>
    </source>
</evidence>
<dbReference type="InterPro" id="IPR007379">
    <property type="entry name" value="Tim44-like_dom"/>
</dbReference>
<feature type="domain" description="Tim44-like" evidence="4">
    <location>
        <begin position="189"/>
        <end position="327"/>
    </location>
</feature>
<dbReference type="Pfam" id="PF04280">
    <property type="entry name" value="Tim44"/>
    <property type="match status" value="1"/>
</dbReference>
<keyword evidence="2" id="KW-1133">Transmembrane helix</keyword>